<protein>
    <recommendedName>
        <fullName evidence="4">PQQ-like domain-containing protein</fullName>
    </recommendedName>
</protein>
<keyword evidence="3" id="KW-1185">Reference proteome</keyword>
<dbReference type="AlphaFoldDB" id="A0A1H7P3E0"/>
<dbReference type="InterPro" id="IPR011044">
    <property type="entry name" value="Quino_amine_DH_bsu"/>
</dbReference>
<dbReference type="Proteomes" id="UP000183015">
    <property type="component" value="Unassembled WGS sequence"/>
</dbReference>
<reference evidence="3" key="1">
    <citation type="submission" date="2016-10" db="EMBL/GenBank/DDBJ databases">
        <authorList>
            <person name="Varghese N."/>
        </authorList>
    </citation>
    <scope>NUCLEOTIDE SEQUENCE [LARGE SCALE GENOMIC DNA]</scope>
    <source>
        <strain evidence="3">DSM 45096 / BCRC 16803 / CGMCC 4.1857 / CIP 109030 / JCM 12277 / KCTC 19219 / NBRC 100920 / 33214</strain>
    </source>
</reference>
<gene>
    <name evidence="2" type="ORF">SAMN05414137_107204</name>
</gene>
<dbReference type="SUPFAM" id="SSF50969">
    <property type="entry name" value="YVTN repeat-like/Quinoprotein amine dehydrogenase"/>
    <property type="match status" value="1"/>
</dbReference>
<accession>A0A1H7P3E0</accession>
<sequence>MTPLPVRPIATTKPLTRETEPSRPEASAVPSGRNPVSWVTEGTLFAVDFSAVDDEPVSPRGVFRLGDRSHDPYGAALAPDASCVVVATQREALRVDADGAVAWRIPFPAPAHSSIGLANCAFSRDGAQVWIFRPDAMLGRGDGGDRWLVVDAADGRVLAEHALPTVGQGALQVAHPDGHHMLLDVGEGQDGVYLFFGRLQGEAISVHAYPWDDRCLIDLSPDGLEFMTVGHGEEDAVFHSFPDGTELCSFAVDRFLAQAGAAGDANAGDQDGEDSHVAWSGGYLNATTAVITIAGETEDDEWSIPYVVDLPSGAVLGRLPSEPQLRGDGTWTTVDESGRLTLWELG</sequence>
<evidence type="ECO:0000313" key="2">
    <source>
        <dbReference type="EMBL" id="SEL30303.1"/>
    </source>
</evidence>
<evidence type="ECO:0000313" key="3">
    <source>
        <dbReference type="Proteomes" id="UP000183015"/>
    </source>
</evidence>
<name>A0A1H7P3E0_STRJI</name>
<feature type="region of interest" description="Disordered" evidence="1">
    <location>
        <begin position="1"/>
        <end position="34"/>
    </location>
</feature>
<organism evidence="2 3">
    <name type="scientific">Streptacidiphilus jiangxiensis</name>
    <dbReference type="NCBI Taxonomy" id="235985"/>
    <lineage>
        <taxon>Bacteria</taxon>
        <taxon>Bacillati</taxon>
        <taxon>Actinomycetota</taxon>
        <taxon>Actinomycetes</taxon>
        <taxon>Kitasatosporales</taxon>
        <taxon>Streptomycetaceae</taxon>
        <taxon>Streptacidiphilus</taxon>
    </lineage>
</organism>
<dbReference type="eggNOG" id="ENOG5032WGA">
    <property type="taxonomic scope" value="Bacteria"/>
</dbReference>
<dbReference type="EMBL" id="FOAZ01000007">
    <property type="protein sequence ID" value="SEL30303.1"/>
    <property type="molecule type" value="Genomic_DNA"/>
</dbReference>
<proteinExistence type="predicted"/>
<evidence type="ECO:0008006" key="4">
    <source>
        <dbReference type="Google" id="ProtNLM"/>
    </source>
</evidence>
<evidence type="ECO:0000256" key="1">
    <source>
        <dbReference type="SAM" id="MobiDB-lite"/>
    </source>
</evidence>